<feature type="domain" description="F-box" evidence="2">
    <location>
        <begin position="49"/>
        <end position="98"/>
    </location>
</feature>
<dbReference type="InterPro" id="IPR036047">
    <property type="entry name" value="F-box-like_dom_sf"/>
</dbReference>
<evidence type="ECO:0000256" key="1">
    <source>
        <dbReference type="SAM" id="MobiDB-lite"/>
    </source>
</evidence>
<proteinExistence type="predicted"/>
<reference evidence="3 4" key="1">
    <citation type="journal article" date="2012" name="Proc. Natl. Acad. Sci. U.S.A.">
        <title>Comparative genomics of Ceriporiopsis subvermispora and Phanerochaete chrysosporium provide insight into selective ligninolysis.</title>
        <authorList>
            <person name="Fernandez-Fueyo E."/>
            <person name="Ruiz-Duenas F.J."/>
            <person name="Ferreira P."/>
            <person name="Floudas D."/>
            <person name="Hibbett D.S."/>
            <person name="Canessa P."/>
            <person name="Larrondo L.F."/>
            <person name="James T.Y."/>
            <person name="Seelenfreund D."/>
            <person name="Lobos S."/>
            <person name="Polanco R."/>
            <person name="Tello M."/>
            <person name="Honda Y."/>
            <person name="Watanabe T."/>
            <person name="Watanabe T."/>
            <person name="Ryu J.S."/>
            <person name="Kubicek C.P."/>
            <person name="Schmoll M."/>
            <person name="Gaskell J."/>
            <person name="Hammel K.E."/>
            <person name="St John F.J."/>
            <person name="Vanden Wymelenberg A."/>
            <person name="Sabat G."/>
            <person name="Splinter BonDurant S."/>
            <person name="Syed K."/>
            <person name="Yadav J.S."/>
            <person name="Doddapaneni H."/>
            <person name="Subramanian V."/>
            <person name="Lavin J.L."/>
            <person name="Oguiza J.A."/>
            <person name="Perez G."/>
            <person name="Pisabarro A.G."/>
            <person name="Ramirez L."/>
            <person name="Santoyo F."/>
            <person name="Master E."/>
            <person name="Coutinho P.M."/>
            <person name="Henrissat B."/>
            <person name="Lombard V."/>
            <person name="Magnuson J.K."/>
            <person name="Kuees U."/>
            <person name="Hori C."/>
            <person name="Igarashi K."/>
            <person name="Samejima M."/>
            <person name="Held B.W."/>
            <person name="Barry K.W."/>
            <person name="LaButti K.M."/>
            <person name="Lapidus A."/>
            <person name="Lindquist E.A."/>
            <person name="Lucas S.M."/>
            <person name="Riley R."/>
            <person name="Salamov A.A."/>
            <person name="Hoffmeister D."/>
            <person name="Schwenk D."/>
            <person name="Hadar Y."/>
            <person name="Yarden O."/>
            <person name="de Vries R.P."/>
            <person name="Wiebenga A."/>
            <person name="Stenlid J."/>
            <person name="Eastwood D."/>
            <person name="Grigoriev I.V."/>
            <person name="Berka R.M."/>
            <person name="Blanchette R.A."/>
            <person name="Kersten P."/>
            <person name="Martinez A.T."/>
            <person name="Vicuna R."/>
            <person name="Cullen D."/>
        </authorList>
    </citation>
    <scope>NUCLEOTIDE SEQUENCE [LARGE SCALE GENOMIC DNA]</scope>
    <source>
        <strain evidence="3 4">B</strain>
    </source>
</reference>
<dbReference type="HOGENOM" id="CLU_1740297_0_0_1"/>
<accession>M2QY52</accession>
<protein>
    <recommendedName>
        <fullName evidence="2">F-box domain-containing protein</fullName>
    </recommendedName>
</protein>
<feature type="region of interest" description="Disordered" evidence="1">
    <location>
        <begin position="1"/>
        <end position="47"/>
    </location>
</feature>
<dbReference type="EMBL" id="KB445797">
    <property type="protein sequence ID" value="EMD37080.1"/>
    <property type="molecule type" value="Genomic_DNA"/>
</dbReference>
<dbReference type="InterPro" id="IPR001810">
    <property type="entry name" value="F-box_dom"/>
</dbReference>
<feature type="compositionally biased region" description="Polar residues" evidence="1">
    <location>
        <begin position="18"/>
        <end position="31"/>
    </location>
</feature>
<gene>
    <name evidence="3" type="ORF">CERSUDRAFT_51246</name>
</gene>
<organism evidence="3 4">
    <name type="scientific">Ceriporiopsis subvermispora (strain B)</name>
    <name type="common">White-rot fungus</name>
    <name type="synonym">Gelatoporia subvermispora</name>
    <dbReference type="NCBI Taxonomy" id="914234"/>
    <lineage>
        <taxon>Eukaryota</taxon>
        <taxon>Fungi</taxon>
        <taxon>Dikarya</taxon>
        <taxon>Basidiomycota</taxon>
        <taxon>Agaricomycotina</taxon>
        <taxon>Agaricomycetes</taxon>
        <taxon>Polyporales</taxon>
        <taxon>Gelatoporiaceae</taxon>
        <taxon>Gelatoporia</taxon>
    </lineage>
</organism>
<name>M2QY52_CERS8</name>
<dbReference type="SUPFAM" id="SSF81383">
    <property type="entry name" value="F-box domain"/>
    <property type="match status" value="1"/>
</dbReference>
<sequence length="150" mass="16829">MSKKKTKRSADGLPDAQAQGNHEGQNGSPENTGPPASKPRAIRGKRGGLKSMLDMPVDILSEICILLDPGDLLILARTTRPFRAFLMSRSSEWIWKSARKNVPYMPDLPSHMNEPTYANLLYSPYCHVSSSSVSMRKSLLIAYRTVWRRK</sequence>
<dbReference type="Proteomes" id="UP000016930">
    <property type="component" value="Unassembled WGS sequence"/>
</dbReference>
<evidence type="ECO:0000313" key="4">
    <source>
        <dbReference type="Proteomes" id="UP000016930"/>
    </source>
</evidence>
<evidence type="ECO:0000259" key="2">
    <source>
        <dbReference type="PROSITE" id="PS50181"/>
    </source>
</evidence>
<dbReference type="OrthoDB" id="2322499at2759"/>
<evidence type="ECO:0000313" key="3">
    <source>
        <dbReference type="EMBL" id="EMD37080.1"/>
    </source>
</evidence>
<dbReference type="AlphaFoldDB" id="M2QY52"/>
<keyword evidence="4" id="KW-1185">Reference proteome</keyword>
<dbReference type="PROSITE" id="PS50181">
    <property type="entry name" value="FBOX"/>
    <property type="match status" value="1"/>
</dbReference>